<name>X1EZK8_9ZZZZ</name>
<feature type="region of interest" description="Disordered" evidence="1">
    <location>
        <begin position="122"/>
        <end position="152"/>
    </location>
</feature>
<feature type="non-terminal residue" evidence="2">
    <location>
        <position position="223"/>
    </location>
</feature>
<accession>X1EZK8</accession>
<comment type="caution">
    <text evidence="2">The sequence shown here is derived from an EMBL/GenBank/DDBJ whole genome shotgun (WGS) entry which is preliminary data.</text>
</comment>
<evidence type="ECO:0000313" key="2">
    <source>
        <dbReference type="EMBL" id="GAH22579.1"/>
    </source>
</evidence>
<reference evidence="2" key="1">
    <citation type="journal article" date="2014" name="Front. Microbiol.">
        <title>High frequency of phylogenetically diverse reductive dehalogenase-homologous genes in deep subseafloor sedimentary metagenomes.</title>
        <authorList>
            <person name="Kawai M."/>
            <person name="Futagami T."/>
            <person name="Toyoda A."/>
            <person name="Takaki Y."/>
            <person name="Nishi S."/>
            <person name="Hori S."/>
            <person name="Arai W."/>
            <person name="Tsubouchi T."/>
            <person name="Morono Y."/>
            <person name="Uchiyama I."/>
            <person name="Ito T."/>
            <person name="Fujiyama A."/>
            <person name="Inagaki F."/>
            <person name="Takami H."/>
        </authorList>
    </citation>
    <scope>NUCLEOTIDE SEQUENCE</scope>
    <source>
        <strain evidence="2">Expedition CK06-06</strain>
    </source>
</reference>
<proteinExistence type="predicted"/>
<sequence length="223" mass="25760">MKKIKERKLPLSRQLFYISKFLTNRGIEPHGSELEDLLDSTLHYDENKSIVCDYYGISEDTPTEADYMKDQLEHVEGERTEKAKMQDYHRRHKKTVTVLQLLKNPKLAEKWMKNPGSMDIKGIDIKEGLPAPRKKKSSFSKTTKNPSPVAEMSRKNYTKRLNPGDIKERTIGILGQKGTGKTYYTRELIERMGDGCVCFDTIGVLKPSNCKRYEVVQQNIEQQ</sequence>
<evidence type="ECO:0000256" key="1">
    <source>
        <dbReference type="SAM" id="MobiDB-lite"/>
    </source>
</evidence>
<protein>
    <submittedName>
        <fullName evidence="2">Uncharacterized protein</fullName>
    </submittedName>
</protein>
<dbReference type="AlphaFoldDB" id="X1EZK8"/>
<dbReference type="EMBL" id="BARU01003312">
    <property type="protein sequence ID" value="GAH22579.1"/>
    <property type="molecule type" value="Genomic_DNA"/>
</dbReference>
<organism evidence="2">
    <name type="scientific">marine sediment metagenome</name>
    <dbReference type="NCBI Taxonomy" id="412755"/>
    <lineage>
        <taxon>unclassified sequences</taxon>
        <taxon>metagenomes</taxon>
        <taxon>ecological metagenomes</taxon>
    </lineage>
</organism>
<gene>
    <name evidence="2" type="ORF">S03H2_07252</name>
</gene>